<gene>
    <name evidence="3" type="ORF">C8A04DRAFT_27135</name>
</gene>
<dbReference type="RefSeq" id="XP_062638505.1">
    <property type="nucleotide sequence ID" value="XM_062780187.1"/>
</dbReference>
<feature type="region of interest" description="Disordered" evidence="1">
    <location>
        <begin position="603"/>
        <end position="767"/>
    </location>
</feature>
<keyword evidence="2" id="KW-1133">Transmembrane helix</keyword>
<feature type="compositionally biased region" description="Polar residues" evidence="1">
    <location>
        <begin position="646"/>
        <end position="655"/>
    </location>
</feature>
<dbReference type="PANTHER" id="PTHR42101">
    <property type="entry name" value="CHROMOSOME 16, WHOLE GENOME SHOTGUN SEQUENCE"/>
    <property type="match status" value="1"/>
</dbReference>
<evidence type="ECO:0000313" key="4">
    <source>
        <dbReference type="Proteomes" id="UP001302676"/>
    </source>
</evidence>
<keyword evidence="4" id="KW-1185">Reference proteome</keyword>
<proteinExistence type="predicted"/>
<feature type="compositionally biased region" description="Basic and acidic residues" evidence="1">
    <location>
        <begin position="574"/>
        <end position="591"/>
    </location>
</feature>
<feature type="compositionally biased region" description="Pro residues" evidence="1">
    <location>
        <begin position="656"/>
        <end position="672"/>
    </location>
</feature>
<feature type="transmembrane region" description="Helical" evidence="2">
    <location>
        <begin position="119"/>
        <end position="139"/>
    </location>
</feature>
<feature type="transmembrane region" description="Helical" evidence="2">
    <location>
        <begin position="471"/>
        <end position="490"/>
    </location>
</feature>
<feature type="transmembrane region" description="Helical" evidence="2">
    <location>
        <begin position="221"/>
        <end position="241"/>
    </location>
</feature>
<reference evidence="3" key="2">
    <citation type="submission" date="2023-05" db="EMBL/GenBank/DDBJ databases">
        <authorList>
            <consortium name="Lawrence Berkeley National Laboratory"/>
            <person name="Steindorff A."/>
            <person name="Hensen N."/>
            <person name="Bonometti L."/>
            <person name="Westerberg I."/>
            <person name="Brannstrom I.O."/>
            <person name="Guillou S."/>
            <person name="Cros-Aarteil S."/>
            <person name="Calhoun S."/>
            <person name="Haridas S."/>
            <person name="Kuo A."/>
            <person name="Mondo S."/>
            <person name="Pangilinan J."/>
            <person name="Riley R."/>
            <person name="Labutti K."/>
            <person name="Andreopoulos B."/>
            <person name="Lipzen A."/>
            <person name="Chen C."/>
            <person name="Yanf M."/>
            <person name="Daum C."/>
            <person name="Ng V."/>
            <person name="Clum A."/>
            <person name="Ohm R."/>
            <person name="Martin F."/>
            <person name="Silar P."/>
            <person name="Natvig D."/>
            <person name="Lalanne C."/>
            <person name="Gautier V."/>
            <person name="Ament-Velasquez S.L."/>
            <person name="Kruys A."/>
            <person name="Hutchinson M.I."/>
            <person name="Powell A.J."/>
            <person name="Barry K."/>
            <person name="Miller A.N."/>
            <person name="Grigoriev I.V."/>
            <person name="Debuchy R."/>
            <person name="Gladieux P."/>
            <person name="Thoren M.H."/>
            <person name="Johannesson H."/>
        </authorList>
    </citation>
    <scope>NUCLEOTIDE SEQUENCE</scope>
    <source>
        <strain evidence="3">CBS 141.50</strain>
    </source>
</reference>
<feature type="transmembrane region" description="Helical" evidence="2">
    <location>
        <begin position="151"/>
        <end position="176"/>
    </location>
</feature>
<feature type="transmembrane region" description="Helical" evidence="2">
    <location>
        <begin position="497"/>
        <end position="519"/>
    </location>
</feature>
<keyword evidence="2" id="KW-0472">Membrane</keyword>
<evidence type="ECO:0000313" key="3">
    <source>
        <dbReference type="EMBL" id="KAK4145134.1"/>
    </source>
</evidence>
<accession>A0AAN6ZPD9</accession>
<keyword evidence="2" id="KW-0812">Transmembrane</keyword>
<dbReference type="AlphaFoldDB" id="A0AAN6ZPD9"/>
<dbReference type="PANTHER" id="PTHR42101:SF1">
    <property type="entry name" value="LOW TEMPERATURE REQUIREMENT A"/>
    <property type="match status" value="1"/>
</dbReference>
<organism evidence="3 4">
    <name type="scientific">Dichotomopilus funicola</name>
    <dbReference type="NCBI Taxonomy" id="1934379"/>
    <lineage>
        <taxon>Eukaryota</taxon>
        <taxon>Fungi</taxon>
        <taxon>Dikarya</taxon>
        <taxon>Ascomycota</taxon>
        <taxon>Pezizomycotina</taxon>
        <taxon>Sordariomycetes</taxon>
        <taxon>Sordariomycetidae</taxon>
        <taxon>Sordariales</taxon>
        <taxon>Chaetomiaceae</taxon>
        <taxon>Dichotomopilus</taxon>
    </lineage>
</organism>
<dbReference type="GeneID" id="87816800"/>
<dbReference type="InterPro" id="IPR010640">
    <property type="entry name" value="Low_temperature_requirement_A"/>
</dbReference>
<feature type="region of interest" description="Disordered" evidence="1">
    <location>
        <begin position="567"/>
        <end position="591"/>
    </location>
</feature>
<evidence type="ECO:0000256" key="1">
    <source>
        <dbReference type="SAM" id="MobiDB-lite"/>
    </source>
</evidence>
<comment type="caution">
    <text evidence="3">The sequence shown here is derived from an EMBL/GenBank/DDBJ whole genome shotgun (WGS) entry which is preliminary data.</text>
</comment>
<protein>
    <submittedName>
        <fullName evidence="3">Bacterial low temperature requirement A protein-domain-containing protein</fullName>
    </submittedName>
</protein>
<feature type="compositionally biased region" description="Gly residues" evidence="1">
    <location>
        <begin position="735"/>
        <end position="747"/>
    </location>
</feature>
<evidence type="ECO:0000256" key="2">
    <source>
        <dbReference type="SAM" id="Phobius"/>
    </source>
</evidence>
<feature type="transmembrane region" description="Helical" evidence="2">
    <location>
        <begin position="525"/>
        <end position="547"/>
    </location>
</feature>
<sequence length="767" mass="84732">MAPFERSRTMRMPAFQRQKTVLASRHKRRIHSIVPWIQNPLQGVDKKQLVFAPRHEASTLELFFDLFFVANLATFTAYHYINNHSTLFAYIGFFAIIWVTWFHTVLHDVRFENDSIYSRVCKTIMMVVFVGFALVGSGFAPGTPQGNNNNFRILCYTLVTSRVLFSIQYLVLVFFVARAGRADLYIPLSLNVLTYVVATAVYGGLIGAFPDSKPVDDSNGIYSVWWVVMALETIATIAVSCSWRMLSFKRTHLVERMGLLTLIVIGEGAIGVTKTVSRLMGKSGLDPEGCGLTLCIVLLLVATWTIYFDNHPHGHFGTIRQQIWSCLHFPIHLAIVGLAEGAQQIALARSIASKTLKLESSVVKYCLTEHLDGEKLAEKLNELIEPLHLDKKSDSLSFVGTITDDIARIEETSGICRPGLTGTTAMDLPDALQDLIRHLVAAMYSAFGMKIPLQEDVILSMVESWKLIYRYFWAAFMILSACFLVVMILIRTTKLDAYDYVTFFVRAFVIIIAGVLLSLSATKDLMYGIMATPAILPFSVALLYIIIFSDRVGAWFANRRNIRSGDPLIGADPGHGHGHDDDHDDSGEHGAANDKQSLLVSAEPLTSSSPPHHHPHQHHQHHDSASSPPPVPPMPTTHYNPLATWGASNTNLTNPNAPPQNPASIVPSPPTYAPARFYDAPPPPAASPPTFISPSNSPPLPAQPQAQQTYYAREQRQQQRQQQQQHHGRSASQGSQGGGAGYGGYAQGQGQEYVPLQGEGQYAGHGY</sequence>
<feature type="transmembrane region" description="Helical" evidence="2">
    <location>
        <begin position="188"/>
        <end position="209"/>
    </location>
</feature>
<feature type="transmembrane region" description="Helical" evidence="2">
    <location>
        <begin position="87"/>
        <end position="107"/>
    </location>
</feature>
<reference evidence="3" key="1">
    <citation type="journal article" date="2023" name="Mol. Phylogenet. Evol.">
        <title>Genome-scale phylogeny and comparative genomics of the fungal order Sordariales.</title>
        <authorList>
            <person name="Hensen N."/>
            <person name="Bonometti L."/>
            <person name="Westerberg I."/>
            <person name="Brannstrom I.O."/>
            <person name="Guillou S."/>
            <person name="Cros-Aarteil S."/>
            <person name="Calhoun S."/>
            <person name="Haridas S."/>
            <person name="Kuo A."/>
            <person name="Mondo S."/>
            <person name="Pangilinan J."/>
            <person name="Riley R."/>
            <person name="LaButti K."/>
            <person name="Andreopoulos B."/>
            <person name="Lipzen A."/>
            <person name="Chen C."/>
            <person name="Yan M."/>
            <person name="Daum C."/>
            <person name="Ng V."/>
            <person name="Clum A."/>
            <person name="Steindorff A."/>
            <person name="Ohm R.A."/>
            <person name="Martin F."/>
            <person name="Silar P."/>
            <person name="Natvig D.O."/>
            <person name="Lalanne C."/>
            <person name="Gautier V."/>
            <person name="Ament-Velasquez S.L."/>
            <person name="Kruys A."/>
            <person name="Hutchinson M.I."/>
            <person name="Powell A.J."/>
            <person name="Barry K."/>
            <person name="Miller A.N."/>
            <person name="Grigoriev I.V."/>
            <person name="Debuchy R."/>
            <person name="Gladieux P."/>
            <person name="Hiltunen Thoren M."/>
            <person name="Johannesson H."/>
        </authorList>
    </citation>
    <scope>NUCLEOTIDE SEQUENCE</scope>
    <source>
        <strain evidence="3">CBS 141.50</strain>
    </source>
</reference>
<feature type="compositionally biased region" description="Low complexity" evidence="1">
    <location>
        <begin position="703"/>
        <end position="734"/>
    </location>
</feature>
<dbReference type="Pfam" id="PF06772">
    <property type="entry name" value="LtrA"/>
    <property type="match status" value="1"/>
</dbReference>
<feature type="transmembrane region" description="Helical" evidence="2">
    <location>
        <begin position="62"/>
        <end position="81"/>
    </location>
</feature>
<dbReference type="EMBL" id="MU853571">
    <property type="protein sequence ID" value="KAK4145134.1"/>
    <property type="molecule type" value="Genomic_DNA"/>
</dbReference>
<feature type="transmembrane region" description="Helical" evidence="2">
    <location>
        <begin position="291"/>
        <end position="308"/>
    </location>
</feature>
<name>A0AAN6ZPD9_9PEZI</name>
<feature type="compositionally biased region" description="Basic residues" evidence="1">
    <location>
        <begin position="611"/>
        <end position="621"/>
    </location>
</feature>
<dbReference type="Proteomes" id="UP001302676">
    <property type="component" value="Unassembled WGS sequence"/>
</dbReference>